<protein>
    <submittedName>
        <fullName evidence="1">Uncharacterized protein</fullName>
    </submittedName>
</protein>
<comment type="caution">
    <text evidence="1">The sequence shown here is derived from an EMBL/GenBank/DDBJ whole genome shotgun (WGS) entry which is preliminary data.</text>
</comment>
<accession>A0ABU0ZTA0</accession>
<keyword evidence="2" id="KW-1185">Reference proteome</keyword>
<dbReference type="EMBL" id="JAVHUY010000053">
    <property type="protein sequence ID" value="MDQ7910256.1"/>
    <property type="molecule type" value="Genomic_DNA"/>
</dbReference>
<sequence>MGIWYTTREAVKAALDYKETARSDAQVDAAIESASRAVEGLTHRRFYPWTGTRYFDWPDRRYSTPWRLWLDNNEVASISTLVAGGLTIAPSDYFLRRSDGLDEPPYTSIEIDLDSSAAFTSGPTFQRAVAVTGVFIGCPVDEVPAGALAEALDATETAVDVTDAAAVGVGHILRVGDERMIVTGRQMLTTGQTLQSALADRINDVTVVVTNGAAFSVGEVILLDGERMWIVDIAGNNLIVKRQWDGSVLASHTGSTIYASRTVTVERGALGTTAATHDTAAAIVRHKPPALVTEMADAEAINTLLQKRAGYARTVGSGDNEREAGGRGLRQVREDVRTTYGRKARTAAV</sequence>
<organism evidence="1 2">
    <name type="scientific">Phytohabitans maris</name>
    <dbReference type="NCBI Taxonomy" id="3071409"/>
    <lineage>
        <taxon>Bacteria</taxon>
        <taxon>Bacillati</taxon>
        <taxon>Actinomycetota</taxon>
        <taxon>Actinomycetes</taxon>
        <taxon>Micromonosporales</taxon>
        <taxon>Micromonosporaceae</taxon>
    </lineage>
</organism>
<proteinExistence type="predicted"/>
<name>A0ABU0ZTA0_9ACTN</name>
<evidence type="ECO:0000313" key="1">
    <source>
        <dbReference type="EMBL" id="MDQ7910256.1"/>
    </source>
</evidence>
<gene>
    <name evidence="1" type="ORF">RB614_37760</name>
</gene>
<dbReference type="RefSeq" id="WP_308717506.1">
    <property type="nucleotide sequence ID" value="NZ_JAVHUY010000053.1"/>
</dbReference>
<evidence type="ECO:0000313" key="2">
    <source>
        <dbReference type="Proteomes" id="UP001230908"/>
    </source>
</evidence>
<reference evidence="1 2" key="1">
    <citation type="submission" date="2023-08" db="EMBL/GenBank/DDBJ databases">
        <title>Phytohabitans sansha sp. nov., isolated from marine sediment.</title>
        <authorList>
            <person name="Zhao Y."/>
            <person name="Yi K."/>
        </authorList>
    </citation>
    <scope>NUCLEOTIDE SEQUENCE [LARGE SCALE GENOMIC DNA]</scope>
    <source>
        <strain evidence="1 2">ZYX-F-186</strain>
    </source>
</reference>
<dbReference type="Proteomes" id="UP001230908">
    <property type="component" value="Unassembled WGS sequence"/>
</dbReference>